<sequence length="721" mass="80875">MSNIIEQIRERRNANTSQSLMMLEMVPLSDIDTKYSLLSGASAYLHDPAIAEKWMELTAAETDTRLKADMLQQLAVTGMRQIAVKERFIQILIESLKQDESRDIILPILGRYAITDTTARQHLITFYKQQDNADVSRMILSWLLIPITATPEDLAFYKEMLDKTDEAEKLVLVNRLLLQDEADMALISRLLTPEEPFLIKEMVLRFCFDRSFVPTAALANLIKTDRSPLICIRCIQLLAVHGLDDPALIDILLESGRNDPDAAVRNAALHAFSYSIKLTPEIISHLCRNLATEKDAGIAAGLINMLAPYTAQHEILSNALLELVQQPIQTALAVRIYEILGRLIPQRPALFEKFVVLFEQEQQTDCRTAMLNAIAAAVTPGDELNSFYLKALEAPSLQIKEAGIRGILQIPLTRANTGTVAAAAPVLLHPGIPNDLRRTLAKKISTIPQLPSATVQVFNQLADHEQDSIIRDICTKVQESAISQAGGAHINWEQWLHKADVAHDFSGIFPHLWMYYDDNPAMAHSILWSALNPAGSSSIYQERVSDVEILRFLAVKAGIDDNLSRYALNQLLTADLGNESKFKEYLLILKSNPQFAELKEGLWSLLEKRGRYINLIQLDELNRLIWGDELETVFRQRLEKQQSAAGIQPYISYLTVNSSWTPVPDLLHWIVQRPFVQQDADAMRALKDATRNAGMDLEKMLRSATPEQPGFADEEGPGFAD</sequence>
<dbReference type="RefSeq" id="WP_220249076.1">
    <property type="nucleotide sequence ID" value="NZ_JAICCF010000001.1"/>
</dbReference>
<reference evidence="1 2" key="1">
    <citation type="submission" date="2021-08" db="EMBL/GenBank/DDBJ databases">
        <title>The genome sequence of Chitinophaga sp. B61.</title>
        <authorList>
            <person name="Zhang X."/>
        </authorList>
    </citation>
    <scope>NUCLEOTIDE SEQUENCE [LARGE SCALE GENOMIC DNA]</scope>
    <source>
        <strain evidence="1 2">B61</strain>
    </source>
</reference>
<evidence type="ECO:0000313" key="2">
    <source>
        <dbReference type="Proteomes" id="UP000812961"/>
    </source>
</evidence>
<keyword evidence="2" id="KW-1185">Reference proteome</keyword>
<dbReference type="EMBL" id="JAICCF010000001">
    <property type="protein sequence ID" value="MBW8683867.1"/>
    <property type="molecule type" value="Genomic_DNA"/>
</dbReference>
<comment type="caution">
    <text evidence="1">The sequence shown here is derived from an EMBL/GenBank/DDBJ whole genome shotgun (WGS) entry which is preliminary data.</text>
</comment>
<gene>
    <name evidence="1" type="ORF">K1Y79_05930</name>
</gene>
<evidence type="ECO:0008006" key="3">
    <source>
        <dbReference type="Google" id="ProtNLM"/>
    </source>
</evidence>
<accession>A0ABS7GAW9</accession>
<dbReference type="InterPro" id="IPR016024">
    <property type="entry name" value="ARM-type_fold"/>
</dbReference>
<organism evidence="1 2">
    <name type="scientific">Chitinophaga rhizophila</name>
    <dbReference type="NCBI Taxonomy" id="2866212"/>
    <lineage>
        <taxon>Bacteria</taxon>
        <taxon>Pseudomonadati</taxon>
        <taxon>Bacteroidota</taxon>
        <taxon>Chitinophagia</taxon>
        <taxon>Chitinophagales</taxon>
        <taxon>Chitinophagaceae</taxon>
        <taxon>Chitinophaga</taxon>
    </lineage>
</organism>
<dbReference type="Proteomes" id="UP000812961">
    <property type="component" value="Unassembled WGS sequence"/>
</dbReference>
<name>A0ABS7GAW9_9BACT</name>
<proteinExistence type="predicted"/>
<evidence type="ECO:0000313" key="1">
    <source>
        <dbReference type="EMBL" id="MBW8683867.1"/>
    </source>
</evidence>
<dbReference type="SUPFAM" id="SSF48371">
    <property type="entry name" value="ARM repeat"/>
    <property type="match status" value="1"/>
</dbReference>
<protein>
    <recommendedName>
        <fullName evidence="3">HEAT repeat protein</fullName>
    </recommendedName>
</protein>